<evidence type="ECO:0000313" key="2">
    <source>
        <dbReference type="Proteomes" id="UP000031970"/>
    </source>
</evidence>
<comment type="caution">
    <text evidence="1">The sequence shown here is derived from an EMBL/GenBank/DDBJ whole genome shotgun (WGS) entry which is preliminary data.</text>
</comment>
<dbReference type="AlphaFoldDB" id="A0ABD3ZTH0"/>
<name>A0ABD3ZTH0_BACIU</name>
<accession>A0ABD3ZTH0</accession>
<sequence length="90" mass="10650">MKQSLFTPKAFDTKTAEKIVKFQEEYRANKIKDDLLSIIDELLKYKFTDEIGHPLHHALPFQQLAEIANYHIDTDRYFYRDGTKVTESLK</sequence>
<proteinExistence type="predicted"/>
<organism evidence="1 2">
    <name type="scientific">Bacillus subtilis subsp. subtilis</name>
    <dbReference type="NCBI Taxonomy" id="135461"/>
    <lineage>
        <taxon>Bacteria</taxon>
        <taxon>Bacillati</taxon>
        <taxon>Bacillota</taxon>
        <taxon>Bacilli</taxon>
        <taxon>Bacillales</taxon>
        <taxon>Bacillaceae</taxon>
        <taxon>Bacillus</taxon>
    </lineage>
</organism>
<gene>
    <name evidence="1" type="ORF">B4067_2907</name>
</gene>
<evidence type="ECO:0000313" key="1">
    <source>
        <dbReference type="EMBL" id="KIL31314.1"/>
    </source>
</evidence>
<dbReference type="Proteomes" id="UP000031970">
    <property type="component" value="Unassembled WGS sequence"/>
</dbReference>
<protein>
    <submittedName>
        <fullName evidence="1">Uncharacterized protein</fullName>
    </submittedName>
</protein>
<dbReference type="EMBL" id="JSXS01000063">
    <property type="protein sequence ID" value="KIL31314.1"/>
    <property type="molecule type" value="Genomic_DNA"/>
</dbReference>
<reference evidence="1 2" key="1">
    <citation type="submission" date="2014-11" db="EMBL/GenBank/DDBJ databases">
        <title>Draft Genome Sequences of Nine Bacillus subtilis Strains that Form Spores with High Heat-Resistance.</title>
        <authorList>
            <person name="Krawcyk A.O."/>
            <person name="Berendsen E.M."/>
            <person name="de Jong A."/>
            <person name="Holsappel S."/>
            <person name="Eijlander R.T."/>
            <person name="Wells-Bennik M."/>
            <person name="Kuipers O.P."/>
        </authorList>
    </citation>
    <scope>NUCLEOTIDE SEQUENCE [LARGE SCALE GENOMIC DNA]</scope>
    <source>
        <strain evidence="1 2">B4067</strain>
    </source>
</reference>